<dbReference type="GO" id="GO:1990904">
    <property type="term" value="C:ribonucleoprotein complex"/>
    <property type="evidence" value="ECO:0007669"/>
    <property type="project" value="UniProtKB-KW"/>
</dbReference>
<evidence type="ECO:0000313" key="10">
    <source>
        <dbReference type="Proteomes" id="UP000031036"/>
    </source>
</evidence>
<dbReference type="Pfam" id="PF00276">
    <property type="entry name" value="Ribosomal_L23"/>
    <property type="match status" value="1"/>
</dbReference>
<comment type="similarity">
    <text evidence="1 6">Belongs to the universal ribosomal protein uL23 family.</text>
</comment>
<evidence type="ECO:0000259" key="8">
    <source>
        <dbReference type="Pfam" id="PF03939"/>
    </source>
</evidence>
<feature type="domain" description="Large ribosomal subunit protein uL23 N-terminal" evidence="8">
    <location>
        <begin position="21"/>
        <end position="69"/>
    </location>
</feature>
<evidence type="ECO:0000256" key="1">
    <source>
        <dbReference type="ARBA" id="ARBA00006700"/>
    </source>
</evidence>
<dbReference type="InterPro" id="IPR005633">
    <property type="entry name" value="Ribosomal_uL23_N"/>
</dbReference>
<proteinExistence type="inferred from homology"/>
<dbReference type="GO" id="GO:0005840">
    <property type="term" value="C:ribosome"/>
    <property type="evidence" value="ECO:0007669"/>
    <property type="project" value="UniProtKB-KW"/>
</dbReference>
<dbReference type="InterPro" id="IPR013025">
    <property type="entry name" value="Ribosomal_uL23-like"/>
</dbReference>
<dbReference type="GO" id="GO:0019843">
    <property type="term" value="F:rRNA binding"/>
    <property type="evidence" value="ECO:0007669"/>
    <property type="project" value="UniProtKB-KW"/>
</dbReference>
<protein>
    <submittedName>
        <fullName evidence="9">60S ribosomal protein L23a</fullName>
    </submittedName>
</protein>
<evidence type="ECO:0000256" key="6">
    <source>
        <dbReference type="RuleBase" id="RU003934"/>
    </source>
</evidence>
<dbReference type="GO" id="GO:0006412">
    <property type="term" value="P:translation"/>
    <property type="evidence" value="ECO:0007669"/>
    <property type="project" value="InterPro"/>
</dbReference>
<evidence type="ECO:0000256" key="2">
    <source>
        <dbReference type="ARBA" id="ARBA00022730"/>
    </source>
</evidence>
<keyword evidence="10" id="KW-1185">Reference proteome</keyword>
<dbReference type="GO" id="GO:0003735">
    <property type="term" value="F:structural constituent of ribosome"/>
    <property type="evidence" value="ECO:0007669"/>
    <property type="project" value="InterPro"/>
</dbReference>
<evidence type="ECO:0000256" key="5">
    <source>
        <dbReference type="ARBA" id="ARBA00023274"/>
    </source>
</evidence>
<organism evidence="9 10">
    <name type="scientific">Toxocara canis</name>
    <name type="common">Canine roundworm</name>
    <dbReference type="NCBI Taxonomy" id="6265"/>
    <lineage>
        <taxon>Eukaryota</taxon>
        <taxon>Metazoa</taxon>
        <taxon>Ecdysozoa</taxon>
        <taxon>Nematoda</taxon>
        <taxon>Chromadorea</taxon>
        <taxon>Rhabditida</taxon>
        <taxon>Spirurina</taxon>
        <taxon>Ascaridomorpha</taxon>
        <taxon>Ascaridoidea</taxon>
        <taxon>Toxocaridae</taxon>
        <taxon>Toxocara</taxon>
    </lineage>
</organism>
<keyword evidence="2" id="KW-0699">rRNA-binding</keyword>
<dbReference type="InterPro" id="IPR001014">
    <property type="entry name" value="Ribosomal_uL23_CS"/>
</dbReference>
<dbReference type="AlphaFoldDB" id="A0A0B2VH97"/>
<gene>
    <name evidence="9" type="primary">Rpl23a</name>
    <name evidence="9" type="ORF">Tcan_15573</name>
</gene>
<accession>A0A0B2VH97</accession>
<dbReference type="Gene3D" id="3.30.70.330">
    <property type="match status" value="1"/>
</dbReference>
<dbReference type="InterPro" id="IPR012678">
    <property type="entry name" value="Ribosomal_uL23/eL15/eS24_sf"/>
</dbReference>
<evidence type="ECO:0000256" key="3">
    <source>
        <dbReference type="ARBA" id="ARBA00022884"/>
    </source>
</evidence>
<feature type="region of interest" description="Disordered" evidence="7">
    <location>
        <begin position="1"/>
        <end position="26"/>
    </location>
</feature>
<keyword evidence="5 6" id="KW-0687">Ribonucleoprotein</keyword>
<dbReference type="PROSITE" id="PS00050">
    <property type="entry name" value="RIBOSOMAL_L23"/>
    <property type="match status" value="1"/>
</dbReference>
<dbReference type="STRING" id="6265.A0A0B2VH97"/>
<comment type="caution">
    <text evidence="9">The sequence shown here is derived from an EMBL/GenBank/DDBJ whole genome shotgun (WGS) entry which is preliminary data.</text>
</comment>
<sequence length="158" mass="17851">MAPKQPSKKSAEKAAAKPKLAKALDAKKKVVKGRHSVLKKKVRTSVHFYRPRTLKLARTPRYPRKSVPRRDKLDAYAIVKHPLTTESAMKKIEDTNTLVFIVDVHANKPQIKSAVKKLYNIDVQKVNTLITPHHTKKAYVRLAPDYDALDVANKIGII</sequence>
<dbReference type="InterPro" id="IPR019985">
    <property type="entry name" value="Ribosomal_uL23"/>
</dbReference>
<dbReference type="NCBIfam" id="TIGR03636">
    <property type="entry name" value="uL23_arch"/>
    <property type="match status" value="1"/>
</dbReference>
<dbReference type="NCBIfam" id="NF011118">
    <property type="entry name" value="PRK14548.1"/>
    <property type="match status" value="1"/>
</dbReference>
<evidence type="ECO:0000256" key="4">
    <source>
        <dbReference type="ARBA" id="ARBA00022980"/>
    </source>
</evidence>
<dbReference type="Pfam" id="PF03939">
    <property type="entry name" value="Ribosomal_L23eN"/>
    <property type="match status" value="1"/>
</dbReference>
<dbReference type="FunFam" id="3.30.70.330:FF:000035">
    <property type="entry name" value="60S ribosomal protein L23a"/>
    <property type="match status" value="1"/>
</dbReference>
<evidence type="ECO:0000313" key="9">
    <source>
        <dbReference type="EMBL" id="KHN80928.1"/>
    </source>
</evidence>
<dbReference type="OMA" id="FRIIRHP"/>
<dbReference type="PANTHER" id="PTHR11620">
    <property type="entry name" value="60S RIBOSOMAL PROTEIN L23A"/>
    <property type="match status" value="1"/>
</dbReference>
<dbReference type="SUPFAM" id="SSF54189">
    <property type="entry name" value="Ribosomal proteins S24e, L23 and L15e"/>
    <property type="match status" value="1"/>
</dbReference>
<dbReference type="OrthoDB" id="1267328at2759"/>
<name>A0A0B2VH97_TOXCA</name>
<reference evidence="9 10" key="1">
    <citation type="submission" date="2014-11" db="EMBL/GenBank/DDBJ databases">
        <title>Genetic blueprint of the zoonotic pathogen Toxocara canis.</title>
        <authorList>
            <person name="Zhu X.-Q."/>
            <person name="Korhonen P.K."/>
            <person name="Cai H."/>
            <person name="Young N.D."/>
            <person name="Nejsum P."/>
            <person name="von Samson-Himmelstjerna G."/>
            <person name="Boag P.R."/>
            <person name="Tan P."/>
            <person name="Li Q."/>
            <person name="Min J."/>
            <person name="Yang Y."/>
            <person name="Wang X."/>
            <person name="Fang X."/>
            <person name="Hall R.S."/>
            <person name="Hofmann A."/>
            <person name="Sternberg P.W."/>
            <person name="Jex A.R."/>
            <person name="Gasser R.B."/>
        </authorList>
    </citation>
    <scope>NUCLEOTIDE SEQUENCE [LARGE SCALE GENOMIC DNA]</scope>
    <source>
        <strain evidence="9">PN_DK_2014</strain>
    </source>
</reference>
<keyword evidence="4 6" id="KW-0689">Ribosomal protein</keyword>
<dbReference type="InterPro" id="IPR012677">
    <property type="entry name" value="Nucleotide-bd_a/b_plait_sf"/>
</dbReference>
<keyword evidence="3" id="KW-0694">RNA-binding</keyword>
<dbReference type="HAMAP" id="MF_01369_A">
    <property type="entry name" value="Ribosomal_uL23_A"/>
    <property type="match status" value="1"/>
</dbReference>
<evidence type="ECO:0000256" key="7">
    <source>
        <dbReference type="SAM" id="MobiDB-lite"/>
    </source>
</evidence>
<dbReference type="Proteomes" id="UP000031036">
    <property type="component" value="Unassembled WGS sequence"/>
</dbReference>
<dbReference type="EMBL" id="JPKZ01001631">
    <property type="protein sequence ID" value="KHN80928.1"/>
    <property type="molecule type" value="Genomic_DNA"/>
</dbReference>